<dbReference type="RefSeq" id="WP_073204594.1">
    <property type="nucleotide sequence ID" value="NZ_FRBD01000002.1"/>
</dbReference>
<dbReference type="InterPro" id="IPR008331">
    <property type="entry name" value="Ferritin_DPS_dom"/>
</dbReference>
<dbReference type="GO" id="GO:0008199">
    <property type="term" value="F:ferric iron binding"/>
    <property type="evidence" value="ECO:0007669"/>
    <property type="project" value="InterPro"/>
</dbReference>
<evidence type="ECO:0000313" key="3">
    <source>
        <dbReference type="Proteomes" id="UP000184130"/>
    </source>
</evidence>
<dbReference type="AlphaFoldDB" id="A0A1M6RNW7"/>
<proteinExistence type="predicted"/>
<dbReference type="SUPFAM" id="SSF47240">
    <property type="entry name" value="Ferritin-like"/>
    <property type="match status" value="1"/>
</dbReference>
<dbReference type="InterPro" id="IPR009078">
    <property type="entry name" value="Ferritin-like_SF"/>
</dbReference>
<sequence length="151" mass="17263">METKKSIDTLQFFVTHLAEGAMVHKQQGMIFKAQGITKLGQKYIDHFGEEMGWVEKFTERILDLGGDIKFEGMKSRDLICDPVEYVKADCAIQGPGVEMLMKCMEGVKDDPTTYDLLKGYLKDEEEDLYWSQGALELIDKIGTQNWLMLQL</sequence>
<evidence type="ECO:0000259" key="1">
    <source>
        <dbReference type="Pfam" id="PF00210"/>
    </source>
</evidence>
<gene>
    <name evidence="2" type="ORF">SAMN05216463_10245</name>
</gene>
<protein>
    <submittedName>
        <fullName evidence="2">Bacterioferritin</fullName>
    </submittedName>
</protein>
<accession>A0A1M6RNW7</accession>
<dbReference type="EMBL" id="FRBD01000002">
    <property type="protein sequence ID" value="SHK34143.1"/>
    <property type="molecule type" value="Genomic_DNA"/>
</dbReference>
<dbReference type="Proteomes" id="UP000184130">
    <property type="component" value="Unassembled WGS sequence"/>
</dbReference>
<organism evidence="2 3">
    <name type="scientific">Xylanibacter ruminicola</name>
    <name type="common">Prevotella ruminicola</name>
    <dbReference type="NCBI Taxonomy" id="839"/>
    <lineage>
        <taxon>Bacteria</taxon>
        <taxon>Pseudomonadati</taxon>
        <taxon>Bacteroidota</taxon>
        <taxon>Bacteroidia</taxon>
        <taxon>Bacteroidales</taxon>
        <taxon>Prevotellaceae</taxon>
        <taxon>Xylanibacter</taxon>
    </lineage>
</organism>
<dbReference type="OrthoDB" id="9800505at2"/>
<dbReference type="InterPro" id="IPR012347">
    <property type="entry name" value="Ferritin-like"/>
</dbReference>
<dbReference type="Pfam" id="PF00210">
    <property type="entry name" value="Ferritin"/>
    <property type="match status" value="1"/>
</dbReference>
<feature type="domain" description="Ferritin/DPS" evidence="1">
    <location>
        <begin position="21"/>
        <end position="140"/>
    </location>
</feature>
<reference evidence="2 3" key="1">
    <citation type="submission" date="2016-11" db="EMBL/GenBank/DDBJ databases">
        <authorList>
            <person name="Jaros S."/>
            <person name="Januszkiewicz K."/>
            <person name="Wedrychowicz H."/>
        </authorList>
    </citation>
    <scope>NUCLEOTIDE SEQUENCE [LARGE SCALE GENOMIC DNA]</scope>
    <source>
        <strain evidence="2 3">KHT3</strain>
    </source>
</reference>
<dbReference type="Gene3D" id="1.20.1260.10">
    <property type="match status" value="1"/>
</dbReference>
<name>A0A1M6RNW7_XYLRU</name>
<evidence type="ECO:0000313" key="2">
    <source>
        <dbReference type="EMBL" id="SHK34143.1"/>
    </source>
</evidence>